<gene>
    <name evidence="3" type="ORF">HYPSUDRAFT_205317</name>
</gene>
<dbReference type="AlphaFoldDB" id="A0A0D2NHQ9"/>
<feature type="domain" description="Nephrocystin 3-like N-terminal" evidence="2">
    <location>
        <begin position="2"/>
        <end position="159"/>
    </location>
</feature>
<keyword evidence="4" id="KW-1185">Reference proteome</keyword>
<proteinExistence type="predicted"/>
<evidence type="ECO:0000256" key="1">
    <source>
        <dbReference type="ARBA" id="ARBA00022737"/>
    </source>
</evidence>
<sequence>MDWTKDSQVAEHILWVHGPLFTHTIAHAVANLQEQDHAPLATYFVGRVPDNEDVRTRFVPTIAYQLCLSFPKLREEIGTIVAHDPVVLLRSVSRQLDSLILQPLAPFLPVSEGAGNVQNHPVVIIMDGYDYLDDFTQTCVLNALFKLTQQFPLRVRILLFTESSTGISTTLTSGAENGSVMEISFDDKRLQVDDQANPYLPFALRAIIEHIWNMVKKVTRRNGHT</sequence>
<evidence type="ECO:0000313" key="3">
    <source>
        <dbReference type="EMBL" id="KJA18494.1"/>
    </source>
</evidence>
<dbReference type="InterPro" id="IPR056884">
    <property type="entry name" value="NPHP3-like_N"/>
</dbReference>
<name>A0A0D2NHQ9_HYPSF</name>
<dbReference type="EMBL" id="KN817588">
    <property type="protein sequence ID" value="KJA18494.1"/>
    <property type="molecule type" value="Genomic_DNA"/>
</dbReference>
<evidence type="ECO:0000259" key="2">
    <source>
        <dbReference type="Pfam" id="PF24883"/>
    </source>
</evidence>
<evidence type="ECO:0000313" key="4">
    <source>
        <dbReference type="Proteomes" id="UP000054270"/>
    </source>
</evidence>
<keyword evidence="1" id="KW-0677">Repeat</keyword>
<dbReference type="Pfam" id="PF24883">
    <property type="entry name" value="NPHP3_N"/>
    <property type="match status" value="1"/>
</dbReference>
<protein>
    <recommendedName>
        <fullName evidence="2">Nephrocystin 3-like N-terminal domain-containing protein</fullName>
    </recommendedName>
</protein>
<organism evidence="3 4">
    <name type="scientific">Hypholoma sublateritium (strain FD-334 SS-4)</name>
    <dbReference type="NCBI Taxonomy" id="945553"/>
    <lineage>
        <taxon>Eukaryota</taxon>
        <taxon>Fungi</taxon>
        <taxon>Dikarya</taxon>
        <taxon>Basidiomycota</taxon>
        <taxon>Agaricomycotina</taxon>
        <taxon>Agaricomycetes</taxon>
        <taxon>Agaricomycetidae</taxon>
        <taxon>Agaricales</taxon>
        <taxon>Agaricineae</taxon>
        <taxon>Strophariaceae</taxon>
        <taxon>Hypholoma</taxon>
    </lineage>
</organism>
<reference evidence="4" key="1">
    <citation type="submission" date="2014-04" db="EMBL/GenBank/DDBJ databases">
        <title>Evolutionary Origins and Diversification of the Mycorrhizal Mutualists.</title>
        <authorList>
            <consortium name="DOE Joint Genome Institute"/>
            <consortium name="Mycorrhizal Genomics Consortium"/>
            <person name="Kohler A."/>
            <person name="Kuo A."/>
            <person name="Nagy L.G."/>
            <person name="Floudas D."/>
            <person name="Copeland A."/>
            <person name="Barry K.W."/>
            <person name="Cichocki N."/>
            <person name="Veneault-Fourrey C."/>
            <person name="LaButti K."/>
            <person name="Lindquist E.A."/>
            <person name="Lipzen A."/>
            <person name="Lundell T."/>
            <person name="Morin E."/>
            <person name="Murat C."/>
            <person name="Riley R."/>
            <person name="Ohm R."/>
            <person name="Sun H."/>
            <person name="Tunlid A."/>
            <person name="Henrissat B."/>
            <person name="Grigoriev I.V."/>
            <person name="Hibbett D.S."/>
            <person name="Martin F."/>
        </authorList>
    </citation>
    <scope>NUCLEOTIDE SEQUENCE [LARGE SCALE GENOMIC DNA]</scope>
    <source>
        <strain evidence="4">FD-334 SS-4</strain>
    </source>
</reference>
<accession>A0A0D2NHQ9</accession>
<dbReference type="Proteomes" id="UP000054270">
    <property type="component" value="Unassembled WGS sequence"/>
</dbReference>